<dbReference type="OrthoDB" id="2129529at2"/>
<evidence type="ECO:0000313" key="6">
    <source>
        <dbReference type="Proteomes" id="UP000295064"/>
    </source>
</evidence>
<dbReference type="Pfam" id="PF10614">
    <property type="entry name" value="CsgF"/>
    <property type="match status" value="1"/>
</dbReference>
<dbReference type="RefSeq" id="WP_133515906.1">
    <property type="nucleotide sequence ID" value="NZ_SNWX01000027.1"/>
</dbReference>
<accession>A0A4R6LK79</accession>
<comment type="function">
    <text evidence="1">May be involved in the biogenesis of curli organelles.</text>
</comment>
<keyword evidence="3 4" id="KW-0732">Signal</keyword>
<reference evidence="5 6" key="1">
    <citation type="submission" date="2019-03" db="EMBL/GenBank/DDBJ databases">
        <title>Subsurface microbial communities from deep shales in Ohio and West Virginia, USA.</title>
        <authorList>
            <person name="Wrighton K."/>
        </authorList>
    </citation>
    <scope>NUCLEOTIDE SEQUENCE [LARGE SCALE GENOMIC DNA]</scope>
    <source>
        <strain evidence="5 6">MA284_T2</strain>
    </source>
</reference>
<protein>
    <recommendedName>
        <fullName evidence="2">Curli production assembly/transport component CsgF</fullName>
    </recommendedName>
</protein>
<feature type="chain" id="PRO_5020326301" description="Curli production assembly/transport component CsgF" evidence="4">
    <location>
        <begin position="26"/>
        <end position="137"/>
    </location>
</feature>
<evidence type="ECO:0000256" key="4">
    <source>
        <dbReference type="SAM" id="SignalP"/>
    </source>
</evidence>
<organism evidence="5 6">
    <name type="scientific">Halanaerobium saccharolyticum</name>
    <dbReference type="NCBI Taxonomy" id="43595"/>
    <lineage>
        <taxon>Bacteria</taxon>
        <taxon>Bacillati</taxon>
        <taxon>Bacillota</taxon>
        <taxon>Clostridia</taxon>
        <taxon>Halanaerobiales</taxon>
        <taxon>Halanaerobiaceae</taxon>
        <taxon>Halanaerobium</taxon>
    </lineage>
</organism>
<name>A0A4R6LK79_9FIRM</name>
<dbReference type="Proteomes" id="UP000295064">
    <property type="component" value="Unassembled WGS sequence"/>
</dbReference>
<gene>
    <name evidence="5" type="ORF">DFR79_12743</name>
</gene>
<comment type="caution">
    <text evidence="5">The sequence shown here is derived from an EMBL/GenBank/DDBJ whole genome shotgun (WGS) entry which is preliminary data.</text>
</comment>
<evidence type="ECO:0000256" key="1">
    <source>
        <dbReference type="ARBA" id="ARBA00003989"/>
    </source>
</evidence>
<sequence>MLKKIFIISILFFFFVISFSSFVGAASTTSWSFKVLNDPDARQVAYNLAQAQNEMSESEDPIAQFVSGLEGRIMSNIQRDIVNKMIEDGSAAGVYETNTLLVTVEDDNGDVTIYITNKETGEQTKVEYGTNDWDFDF</sequence>
<dbReference type="AlphaFoldDB" id="A0A4R6LK79"/>
<dbReference type="InterPro" id="IPR018893">
    <property type="entry name" value="T8SS_CsgF"/>
</dbReference>
<evidence type="ECO:0000256" key="3">
    <source>
        <dbReference type="ARBA" id="ARBA00022729"/>
    </source>
</evidence>
<evidence type="ECO:0000313" key="5">
    <source>
        <dbReference type="EMBL" id="TDO83341.1"/>
    </source>
</evidence>
<proteinExistence type="predicted"/>
<feature type="signal peptide" evidence="4">
    <location>
        <begin position="1"/>
        <end position="25"/>
    </location>
</feature>
<dbReference type="EMBL" id="SNWX01000027">
    <property type="protein sequence ID" value="TDO83341.1"/>
    <property type="molecule type" value="Genomic_DNA"/>
</dbReference>
<evidence type="ECO:0000256" key="2">
    <source>
        <dbReference type="ARBA" id="ARBA00014031"/>
    </source>
</evidence>